<dbReference type="Pfam" id="PF12796">
    <property type="entry name" value="Ank_2"/>
    <property type="match status" value="1"/>
</dbReference>
<proteinExistence type="predicted"/>
<accession>A0A7J7KCY4</accession>
<protein>
    <submittedName>
        <fullName evidence="2">Uncharacterized protein</fullName>
    </submittedName>
</protein>
<evidence type="ECO:0000313" key="3">
    <source>
        <dbReference type="Proteomes" id="UP000593567"/>
    </source>
</evidence>
<sequence length="248" mass="28468">MLKHAQKLQETLSKIERGRSEEVNIIKSLESCLSHVSIEERCRLLRRNNTLQSVAEKGQYRRYQISARWCITIKHAAWDGHTDIIKCLLDGVSVDKKVELLKSRYGNTAIHSVAEEGHTDTIKYLLDGVSVDKKVELLKIQSRDGDPAIHEAACKGHRMIKLMMDKLSAKQQLELLQTHNTKKHTPLSIAERKGQTNTVSYLKQCQDKAEHRVQEYSRRFTPQPVTDQHNSLPLDLQPSHRLDYTNAK</sequence>
<evidence type="ECO:0000256" key="1">
    <source>
        <dbReference type="SAM" id="MobiDB-lite"/>
    </source>
</evidence>
<dbReference type="OrthoDB" id="10057496at2759"/>
<gene>
    <name evidence="2" type="ORF">EB796_006308</name>
</gene>
<dbReference type="AlphaFoldDB" id="A0A7J7KCY4"/>
<name>A0A7J7KCY4_BUGNE</name>
<organism evidence="2 3">
    <name type="scientific">Bugula neritina</name>
    <name type="common">Brown bryozoan</name>
    <name type="synonym">Sertularia neritina</name>
    <dbReference type="NCBI Taxonomy" id="10212"/>
    <lineage>
        <taxon>Eukaryota</taxon>
        <taxon>Metazoa</taxon>
        <taxon>Spiralia</taxon>
        <taxon>Lophotrochozoa</taxon>
        <taxon>Bryozoa</taxon>
        <taxon>Gymnolaemata</taxon>
        <taxon>Cheilostomatida</taxon>
        <taxon>Flustrina</taxon>
        <taxon>Buguloidea</taxon>
        <taxon>Bugulidae</taxon>
        <taxon>Bugula</taxon>
    </lineage>
</organism>
<comment type="caution">
    <text evidence="2">The sequence shown here is derived from an EMBL/GenBank/DDBJ whole genome shotgun (WGS) entry which is preliminary data.</text>
</comment>
<dbReference type="SUPFAM" id="SSF48403">
    <property type="entry name" value="Ankyrin repeat"/>
    <property type="match status" value="1"/>
</dbReference>
<dbReference type="PANTHER" id="PTHR24121">
    <property type="entry name" value="NO MECHANORECEPTOR POTENTIAL C, ISOFORM D-RELATED"/>
    <property type="match status" value="1"/>
</dbReference>
<dbReference type="Proteomes" id="UP000593567">
    <property type="component" value="Unassembled WGS sequence"/>
</dbReference>
<dbReference type="EMBL" id="VXIV02000884">
    <property type="protein sequence ID" value="KAF6035396.1"/>
    <property type="molecule type" value="Genomic_DNA"/>
</dbReference>
<evidence type="ECO:0000313" key="2">
    <source>
        <dbReference type="EMBL" id="KAF6035396.1"/>
    </source>
</evidence>
<dbReference type="InterPro" id="IPR036770">
    <property type="entry name" value="Ankyrin_rpt-contain_sf"/>
</dbReference>
<dbReference type="Gene3D" id="1.25.40.20">
    <property type="entry name" value="Ankyrin repeat-containing domain"/>
    <property type="match status" value="1"/>
</dbReference>
<dbReference type="PANTHER" id="PTHR24121:SF22">
    <property type="entry name" value="PROTEIN ACCELERATED CELL DEATH 6-LIKE"/>
    <property type="match status" value="1"/>
</dbReference>
<feature type="compositionally biased region" description="Basic and acidic residues" evidence="1">
    <location>
        <begin position="238"/>
        <end position="248"/>
    </location>
</feature>
<dbReference type="SMART" id="SM00248">
    <property type="entry name" value="ANK"/>
    <property type="match status" value="4"/>
</dbReference>
<feature type="region of interest" description="Disordered" evidence="1">
    <location>
        <begin position="219"/>
        <end position="248"/>
    </location>
</feature>
<reference evidence="2" key="1">
    <citation type="submission" date="2020-06" db="EMBL/GenBank/DDBJ databases">
        <title>Draft genome of Bugula neritina, a colonial animal packing powerful symbionts and potential medicines.</title>
        <authorList>
            <person name="Rayko M."/>
        </authorList>
    </citation>
    <scope>NUCLEOTIDE SEQUENCE [LARGE SCALE GENOMIC DNA]</scope>
    <source>
        <strain evidence="2">Kwan_BN1</strain>
    </source>
</reference>
<keyword evidence="3" id="KW-1185">Reference proteome</keyword>
<dbReference type="InterPro" id="IPR002110">
    <property type="entry name" value="Ankyrin_rpt"/>
</dbReference>